<accession>G6FMS5</accession>
<dbReference type="Proteomes" id="UP000004344">
    <property type="component" value="Unassembled WGS sequence"/>
</dbReference>
<dbReference type="PATRIC" id="fig|741277.3.peg.198"/>
<evidence type="ECO:0000313" key="2">
    <source>
        <dbReference type="Proteomes" id="UP000004344"/>
    </source>
</evidence>
<comment type="caution">
    <text evidence="1">The sequence shown here is derived from an EMBL/GenBank/DDBJ whole genome shotgun (WGS) entry which is preliminary data.</text>
</comment>
<protein>
    <submittedName>
        <fullName evidence="1">Uncharacterized protein</fullName>
    </submittedName>
</protein>
<reference evidence="1 2" key="1">
    <citation type="submission" date="2011-09" db="EMBL/GenBank/DDBJ databases">
        <title>The draft genome of Fischerella sp. JSC-11.</title>
        <authorList>
            <consortium name="US DOE Joint Genome Institute (JGI-PGF)"/>
            <person name="Lucas S."/>
            <person name="Han J."/>
            <person name="Lapidus A."/>
            <person name="Cheng J.-F."/>
            <person name="Goodwin L."/>
            <person name="Pitluck S."/>
            <person name="Peters L."/>
            <person name="Land M.L."/>
            <person name="Hauser L."/>
            <person name="Sarkisova S."/>
            <person name="Bryant D.A."/>
            <person name="Brown I."/>
            <person name="Woyke T.J."/>
        </authorList>
    </citation>
    <scope>NUCLEOTIDE SEQUENCE [LARGE SCALE GENOMIC DNA]</scope>
    <source>
        <strain evidence="1 2">JSC-11</strain>
    </source>
</reference>
<gene>
    <name evidence="1" type="ORF">FJSC11DRAFT_0172</name>
</gene>
<evidence type="ECO:0000313" key="1">
    <source>
        <dbReference type="EMBL" id="EHC19355.1"/>
    </source>
</evidence>
<sequence length="50" mass="5943">MICNYGDFIFIYSRNFNLNYITIEDSIAKVTAYLEQRNYIPAKPLLEYSI</sequence>
<keyword evidence="2" id="KW-1185">Reference proteome</keyword>
<proteinExistence type="predicted"/>
<dbReference type="AlphaFoldDB" id="G6FMS5"/>
<name>G6FMS5_9CYAN</name>
<dbReference type="EMBL" id="AGIZ01000001">
    <property type="protein sequence ID" value="EHC19355.1"/>
    <property type="molecule type" value="Genomic_DNA"/>
</dbReference>
<organism evidence="1 2">
    <name type="scientific">Fischerella thermalis JSC-11</name>
    <dbReference type="NCBI Taxonomy" id="741277"/>
    <lineage>
        <taxon>Bacteria</taxon>
        <taxon>Bacillati</taxon>
        <taxon>Cyanobacteriota</taxon>
        <taxon>Cyanophyceae</taxon>
        <taxon>Nostocales</taxon>
        <taxon>Hapalosiphonaceae</taxon>
        <taxon>Fischerella</taxon>
    </lineage>
</organism>